<proteinExistence type="predicted"/>
<reference evidence="2 3" key="1">
    <citation type="journal article" date="2015" name="Nature">
        <title>rRNA introns, odd ribosomes, and small enigmatic genomes across a large radiation of phyla.</title>
        <authorList>
            <person name="Brown C.T."/>
            <person name="Hug L.A."/>
            <person name="Thomas B.C."/>
            <person name="Sharon I."/>
            <person name="Castelle C.J."/>
            <person name="Singh A."/>
            <person name="Wilkins M.J."/>
            <person name="Williams K.H."/>
            <person name="Banfield J.F."/>
        </authorList>
    </citation>
    <scope>NUCLEOTIDE SEQUENCE [LARGE SCALE GENOMIC DNA]</scope>
</reference>
<dbReference type="InterPro" id="IPR029057">
    <property type="entry name" value="PRTase-like"/>
</dbReference>
<dbReference type="SUPFAM" id="SSF53271">
    <property type="entry name" value="PRTase-like"/>
    <property type="match status" value="1"/>
</dbReference>
<feature type="domain" description="Phosphoribosyltransferase" evidence="1">
    <location>
        <begin position="44"/>
        <end position="156"/>
    </location>
</feature>
<comment type="caution">
    <text evidence="2">The sequence shown here is derived from an EMBL/GenBank/DDBJ whole genome shotgun (WGS) entry which is preliminary data.</text>
</comment>
<protein>
    <recommendedName>
        <fullName evidence="1">Phosphoribosyltransferase domain-containing protein</fullName>
    </recommendedName>
</protein>
<dbReference type="Gene3D" id="3.40.50.2020">
    <property type="match status" value="1"/>
</dbReference>
<sequence length="173" mass="18837">MGKLTRKFPVVSMGPKMRVVSVSLLGDVELVHTAAILLTEKVKALQPEVLVGPETKVVPLLQEMSRILGLPRYIVCRKGIQGYMISPVVVEPPELRTYRVRAMAIDGRDGEYLKGKRAVVVDDVIFTGSSLKIVQQILEKTDAVYAGAAAVFRQGERFAGEAVCLGTLPVFNG</sequence>
<organism evidence="2 3">
    <name type="scientific">Candidatus Amesbacteria bacterium GW2011_GWA1_47_16</name>
    <dbReference type="NCBI Taxonomy" id="1618353"/>
    <lineage>
        <taxon>Bacteria</taxon>
        <taxon>Candidatus Amesiibacteriota</taxon>
    </lineage>
</organism>
<dbReference type="AlphaFoldDB" id="A0A0G1S1T3"/>
<dbReference type="InterPro" id="IPR000836">
    <property type="entry name" value="PRTase_dom"/>
</dbReference>
<evidence type="ECO:0000313" key="3">
    <source>
        <dbReference type="Proteomes" id="UP000034364"/>
    </source>
</evidence>
<dbReference type="PANTHER" id="PTHR43218:SF1">
    <property type="entry name" value="PHOSPHORIBOSYLTRANSFERASE"/>
    <property type="match status" value="1"/>
</dbReference>
<dbReference type="Pfam" id="PF00156">
    <property type="entry name" value="Pribosyltran"/>
    <property type="match status" value="1"/>
</dbReference>
<dbReference type="CDD" id="cd06223">
    <property type="entry name" value="PRTases_typeI"/>
    <property type="match status" value="1"/>
</dbReference>
<name>A0A0G1S1T3_9BACT</name>
<evidence type="ECO:0000259" key="1">
    <source>
        <dbReference type="Pfam" id="PF00156"/>
    </source>
</evidence>
<dbReference type="PANTHER" id="PTHR43218">
    <property type="entry name" value="PHOSPHORIBOSYLTRANSFERASE-RELATED"/>
    <property type="match status" value="1"/>
</dbReference>
<gene>
    <name evidence="2" type="ORF">UX87_C0027G0012</name>
</gene>
<dbReference type="Proteomes" id="UP000034364">
    <property type="component" value="Unassembled WGS sequence"/>
</dbReference>
<dbReference type="NCBIfam" id="NF005592">
    <property type="entry name" value="PRK07322.1"/>
    <property type="match status" value="1"/>
</dbReference>
<evidence type="ECO:0000313" key="2">
    <source>
        <dbReference type="EMBL" id="KKU63331.1"/>
    </source>
</evidence>
<dbReference type="EMBL" id="LCNV01000027">
    <property type="protein sequence ID" value="KKU63331.1"/>
    <property type="molecule type" value="Genomic_DNA"/>
</dbReference>
<accession>A0A0G1S1T3</accession>